<organism evidence="1">
    <name type="scientific">Culex pipiens</name>
    <name type="common">House mosquito</name>
    <dbReference type="NCBI Taxonomy" id="7175"/>
    <lineage>
        <taxon>Eukaryota</taxon>
        <taxon>Metazoa</taxon>
        <taxon>Ecdysozoa</taxon>
        <taxon>Arthropoda</taxon>
        <taxon>Hexapoda</taxon>
        <taxon>Insecta</taxon>
        <taxon>Pterygota</taxon>
        <taxon>Neoptera</taxon>
        <taxon>Endopterygota</taxon>
        <taxon>Diptera</taxon>
        <taxon>Nematocera</taxon>
        <taxon>Culicoidea</taxon>
        <taxon>Culicidae</taxon>
        <taxon>Culicinae</taxon>
        <taxon>Culicini</taxon>
        <taxon>Culex</taxon>
        <taxon>Culex</taxon>
    </lineage>
</organism>
<reference evidence="1" key="1">
    <citation type="submission" date="2021-05" db="EMBL/GenBank/DDBJ databases">
        <authorList>
            <person name="Alioto T."/>
            <person name="Alioto T."/>
            <person name="Gomez Garrido J."/>
        </authorList>
    </citation>
    <scope>NUCLEOTIDE SEQUENCE</scope>
</reference>
<sequence>MCPASSYCSRSNIRWMCPATTTTNYCYYYCSRSNNRWTCPAPATARRATSGLPDTFKNSDTNLHRTFPVPAVVLPTSFVALRKLLPEPMSGTRSSRQRRGELSYLGNTPRQDWRHLFCTTL</sequence>
<dbReference type="AlphaFoldDB" id="A0A8D8K7E4"/>
<dbReference type="EMBL" id="HBUE01307990">
    <property type="protein sequence ID" value="CAG6581986.1"/>
    <property type="molecule type" value="Transcribed_RNA"/>
</dbReference>
<protein>
    <submittedName>
        <fullName evidence="1">(northern house mosquito) hypothetical protein</fullName>
    </submittedName>
</protein>
<accession>A0A8D8K7E4</accession>
<evidence type="ECO:0000313" key="1">
    <source>
        <dbReference type="EMBL" id="CAG6581986.1"/>
    </source>
</evidence>
<name>A0A8D8K7E4_CULPI</name>
<proteinExistence type="predicted"/>